<proteinExistence type="predicted"/>
<protein>
    <submittedName>
        <fullName evidence="1">Uncharacterized protein</fullName>
    </submittedName>
</protein>
<dbReference type="EMBL" id="GBXM01053740">
    <property type="protein sequence ID" value="JAH54837.1"/>
    <property type="molecule type" value="Transcribed_RNA"/>
</dbReference>
<reference evidence="1" key="2">
    <citation type="journal article" date="2015" name="Fish Shellfish Immunol.">
        <title>Early steps in the European eel (Anguilla anguilla)-Vibrio vulnificus interaction in the gills: Role of the RtxA13 toxin.</title>
        <authorList>
            <person name="Callol A."/>
            <person name="Pajuelo D."/>
            <person name="Ebbesson L."/>
            <person name="Teles M."/>
            <person name="MacKenzie S."/>
            <person name="Amaro C."/>
        </authorList>
    </citation>
    <scope>NUCLEOTIDE SEQUENCE</scope>
</reference>
<sequence length="21" mass="2353">MTQSSRVPLVFQSSCLLSRGR</sequence>
<accession>A0A0E9TN18</accession>
<reference evidence="1" key="1">
    <citation type="submission" date="2014-11" db="EMBL/GenBank/DDBJ databases">
        <authorList>
            <person name="Amaro Gonzalez C."/>
        </authorList>
    </citation>
    <scope>NUCLEOTIDE SEQUENCE</scope>
</reference>
<name>A0A0E9TN18_ANGAN</name>
<evidence type="ECO:0000313" key="1">
    <source>
        <dbReference type="EMBL" id="JAH54837.1"/>
    </source>
</evidence>
<dbReference type="AlphaFoldDB" id="A0A0E9TN18"/>
<organism evidence="1">
    <name type="scientific">Anguilla anguilla</name>
    <name type="common">European freshwater eel</name>
    <name type="synonym">Muraena anguilla</name>
    <dbReference type="NCBI Taxonomy" id="7936"/>
    <lineage>
        <taxon>Eukaryota</taxon>
        <taxon>Metazoa</taxon>
        <taxon>Chordata</taxon>
        <taxon>Craniata</taxon>
        <taxon>Vertebrata</taxon>
        <taxon>Euteleostomi</taxon>
        <taxon>Actinopterygii</taxon>
        <taxon>Neopterygii</taxon>
        <taxon>Teleostei</taxon>
        <taxon>Anguilliformes</taxon>
        <taxon>Anguillidae</taxon>
        <taxon>Anguilla</taxon>
    </lineage>
</organism>